<evidence type="ECO:0000256" key="1">
    <source>
        <dbReference type="ARBA" id="ARBA00005417"/>
    </source>
</evidence>
<dbReference type="AlphaFoldDB" id="A0A6G1X2L0"/>
<dbReference type="InterPro" id="IPR003439">
    <property type="entry name" value="ABC_transporter-like_ATP-bd"/>
</dbReference>
<dbReference type="PROSITE" id="PS00211">
    <property type="entry name" value="ABC_TRANSPORTER_1"/>
    <property type="match status" value="1"/>
</dbReference>
<dbReference type="InterPro" id="IPR017871">
    <property type="entry name" value="ABC_transporter-like_CS"/>
</dbReference>
<dbReference type="SUPFAM" id="SSF52540">
    <property type="entry name" value="P-loop containing nucleoside triphosphate hydrolases"/>
    <property type="match status" value="1"/>
</dbReference>
<evidence type="ECO:0000313" key="7">
    <source>
        <dbReference type="Proteomes" id="UP000480185"/>
    </source>
</evidence>
<proteinExistence type="inferred from homology"/>
<protein>
    <submittedName>
        <fullName evidence="6">ATP-binding cassette domain-containing protein</fullName>
    </submittedName>
</protein>
<evidence type="ECO:0000313" key="6">
    <source>
        <dbReference type="EMBL" id="MRG85140.1"/>
    </source>
</evidence>
<dbReference type="PANTHER" id="PTHR42734:SF17">
    <property type="entry name" value="METAL TRANSPORT SYSTEM ATP-BINDING PROTEIN TM_0124-RELATED"/>
    <property type="match status" value="1"/>
</dbReference>
<comment type="caution">
    <text evidence="6">The sequence shown here is derived from an EMBL/GenBank/DDBJ whole genome shotgun (WGS) entry which is preliminary data.</text>
</comment>
<dbReference type="Proteomes" id="UP000480185">
    <property type="component" value="Unassembled WGS sequence"/>
</dbReference>
<dbReference type="InterPro" id="IPR003593">
    <property type="entry name" value="AAA+_ATPase"/>
</dbReference>
<sequence>MIEIDSTFYGGIDLNNLSPILSVKDLHYKYEQQYVLEDVHFDIQKGAFVGLVGPNGSGKTTLIKLILGLLRPQAGDIHLFGKPIQKFKAWNQISFVSQKANTFNRGFPATVFEVVSMGLTGKIGYLRFLNKQHKNKIHEALQSVGMEDYANRNIGDLSGGQQQRVFIARSLVSEPELLILDEPTVGVDTENVERFYHMLSDLNQEKGITLLLVSHDIGTITSYVTDLLCLNKTLHYHGNPGDFYQKSDQELSTFYGHPMHSISHDH</sequence>
<dbReference type="FunFam" id="3.40.50.300:FF:000134">
    <property type="entry name" value="Iron-enterobactin ABC transporter ATP-binding protein"/>
    <property type="match status" value="1"/>
</dbReference>
<keyword evidence="7" id="KW-1185">Reference proteome</keyword>
<dbReference type="PANTHER" id="PTHR42734">
    <property type="entry name" value="METAL TRANSPORT SYSTEM ATP-BINDING PROTEIN TM_0124-RELATED"/>
    <property type="match status" value="1"/>
</dbReference>
<dbReference type="SMART" id="SM00382">
    <property type="entry name" value="AAA"/>
    <property type="match status" value="1"/>
</dbReference>
<organism evidence="6 7">
    <name type="scientific">Salinibacillus xinjiangensis</name>
    <dbReference type="NCBI Taxonomy" id="1229268"/>
    <lineage>
        <taxon>Bacteria</taxon>
        <taxon>Bacillati</taxon>
        <taxon>Bacillota</taxon>
        <taxon>Bacilli</taxon>
        <taxon>Bacillales</taxon>
        <taxon>Bacillaceae</taxon>
        <taxon>Salinibacillus</taxon>
    </lineage>
</organism>
<gene>
    <name evidence="6" type="ORF">GH754_02225</name>
</gene>
<evidence type="ECO:0000256" key="4">
    <source>
        <dbReference type="ARBA" id="ARBA00022840"/>
    </source>
</evidence>
<dbReference type="OrthoDB" id="9806726at2"/>
<dbReference type="Pfam" id="PF00005">
    <property type="entry name" value="ABC_tran"/>
    <property type="match status" value="1"/>
</dbReference>
<dbReference type="InterPro" id="IPR027417">
    <property type="entry name" value="P-loop_NTPase"/>
</dbReference>
<dbReference type="EMBL" id="WJNH01000001">
    <property type="protein sequence ID" value="MRG85140.1"/>
    <property type="molecule type" value="Genomic_DNA"/>
</dbReference>
<dbReference type="PROSITE" id="PS50893">
    <property type="entry name" value="ABC_TRANSPORTER_2"/>
    <property type="match status" value="1"/>
</dbReference>
<keyword evidence="2" id="KW-0813">Transport</keyword>
<keyword evidence="3" id="KW-0547">Nucleotide-binding</keyword>
<dbReference type="GO" id="GO:0005524">
    <property type="term" value="F:ATP binding"/>
    <property type="evidence" value="ECO:0007669"/>
    <property type="project" value="UniProtKB-KW"/>
</dbReference>
<evidence type="ECO:0000259" key="5">
    <source>
        <dbReference type="PROSITE" id="PS50893"/>
    </source>
</evidence>
<name>A0A6G1X2L0_9BACI</name>
<comment type="similarity">
    <text evidence="1">Belongs to the ABC transporter superfamily.</text>
</comment>
<dbReference type="GO" id="GO:0016887">
    <property type="term" value="F:ATP hydrolysis activity"/>
    <property type="evidence" value="ECO:0007669"/>
    <property type="project" value="InterPro"/>
</dbReference>
<feature type="domain" description="ABC transporter" evidence="5">
    <location>
        <begin position="21"/>
        <end position="256"/>
    </location>
</feature>
<dbReference type="InterPro" id="IPR050153">
    <property type="entry name" value="Metal_Ion_Import_ABC"/>
</dbReference>
<accession>A0A6G1X2L0</accession>
<reference evidence="6 7" key="1">
    <citation type="submission" date="2019-11" db="EMBL/GenBank/DDBJ databases">
        <authorList>
            <person name="Li J."/>
        </authorList>
    </citation>
    <scope>NUCLEOTIDE SEQUENCE [LARGE SCALE GENOMIC DNA]</scope>
    <source>
        <strain evidence="6 7">J4</strain>
    </source>
</reference>
<keyword evidence="4 6" id="KW-0067">ATP-binding</keyword>
<evidence type="ECO:0000256" key="3">
    <source>
        <dbReference type="ARBA" id="ARBA00022741"/>
    </source>
</evidence>
<dbReference type="Gene3D" id="3.40.50.300">
    <property type="entry name" value="P-loop containing nucleotide triphosphate hydrolases"/>
    <property type="match status" value="1"/>
</dbReference>
<dbReference type="CDD" id="cd03235">
    <property type="entry name" value="ABC_Metallic_Cations"/>
    <property type="match status" value="1"/>
</dbReference>
<evidence type="ECO:0000256" key="2">
    <source>
        <dbReference type="ARBA" id="ARBA00022448"/>
    </source>
</evidence>